<comment type="caution">
    <text evidence="1">The sequence shown here is derived from an EMBL/GenBank/DDBJ whole genome shotgun (WGS) entry which is preliminary data.</text>
</comment>
<name>A0ABS3HC52_9ENTE</name>
<evidence type="ECO:0000313" key="2">
    <source>
        <dbReference type="Proteomes" id="UP000664495"/>
    </source>
</evidence>
<dbReference type="Proteomes" id="UP000664495">
    <property type="component" value="Unassembled WGS sequence"/>
</dbReference>
<proteinExistence type="predicted"/>
<dbReference type="InterPro" id="IPR007731">
    <property type="entry name" value="DUF669"/>
</dbReference>
<reference evidence="1 2" key="1">
    <citation type="submission" date="2021-03" db="EMBL/GenBank/DDBJ databases">
        <title>Enterococcal diversity collection.</title>
        <authorList>
            <person name="Gilmore M.S."/>
            <person name="Schwartzman J."/>
            <person name="Van Tyne D."/>
            <person name="Martin M."/>
            <person name="Earl A.M."/>
            <person name="Manson A.L."/>
            <person name="Straub T."/>
            <person name="Salamzade R."/>
            <person name="Saavedra J."/>
            <person name="Lebreton F."/>
            <person name="Prichula J."/>
            <person name="Schaufler K."/>
            <person name="Gaca A."/>
            <person name="Sgardioli B."/>
            <person name="Wagenaar J."/>
            <person name="Strong T."/>
        </authorList>
    </citation>
    <scope>NUCLEOTIDE SEQUENCE [LARGE SCALE GENOMIC DNA]</scope>
    <source>
        <strain evidence="1 2">MJM16</strain>
    </source>
</reference>
<sequence length="163" mass="18776">MTEQTFDWSKFDKKVDLDALKNDVKAAEENGGGDFPDIPIGKYEVKVKNMELGQSKKGDPMLKAQFEILDGEFKGNLIFYNGVMQPENEKAFGFQVHKNNELLRALWDADEDEVKFDGFKDYADLVLDIAEEIIEDEWEYILEKGVTKKGYDTYEILEILSED</sequence>
<dbReference type="EMBL" id="JAFLVR010000001">
    <property type="protein sequence ID" value="MBO0450773.1"/>
    <property type="molecule type" value="Genomic_DNA"/>
</dbReference>
<organism evidence="1 2">
    <name type="scientific">Candidatus Enterococcus murrayae</name>
    <dbReference type="NCBI Taxonomy" id="2815321"/>
    <lineage>
        <taxon>Bacteria</taxon>
        <taxon>Bacillati</taxon>
        <taxon>Bacillota</taxon>
        <taxon>Bacilli</taxon>
        <taxon>Lactobacillales</taxon>
        <taxon>Enterococcaceae</taxon>
        <taxon>Enterococcus</taxon>
    </lineage>
</organism>
<keyword evidence="2" id="KW-1185">Reference proteome</keyword>
<protein>
    <submittedName>
        <fullName evidence="1">DUF669 domain-containing protein</fullName>
    </submittedName>
</protein>
<dbReference type="RefSeq" id="WP_207106585.1">
    <property type="nucleotide sequence ID" value="NZ_JAFLVR010000001.1"/>
</dbReference>
<dbReference type="Pfam" id="PF05037">
    <property type="entry name" value="DUF669"/>
    <property type="match status" value="1"/>
</dbReference>
<gene>
    <name evidence="1" type="ORF">JZO85_00735</name>
</gene>
<evidence type="ECO:0000313" key="1">
    <source>
        <dbReference type="EMBL" id="MBO0450773.1"/>
    </source>
</evidence>
<accession>A0ABS3HC52</accession>